<dbReference type="Pfam" id="PF14420">
    <property type="entry name" value="Clr5"/>
    <property type="match status" value="1"/>
</dbReference>
<dbReference type="OrthoDB" id="4115389at2759"/>
<feature type="region of interest" description="Disordered" evidence="1">
    <location>
        <begin position="168"/>
        <end position="218"/>
    </location>
</feature>
<reference evidence="3 4" key="1">
    <citation type="submission" date="2015-01" db="EMBL/GenBank/DDBJ databases">
        <title>The Genome Sequence of Rhinocladiella mackenzie CBS 650.93.</title>
        <authorList>
            <consortium name="The Broad Institute Genomics Platform"/>
            <person name="Cuomo C."/>
            <person name="de Hoog S."/>
            <person name="Gorbushina A."/>
            <person name="Stielow B."/>
            <person name="Teixiera M."/>
            <person name="Abouelleil A."/>
            <person name="Chapman S.B."/>
            <person name="Priest M."/>
            <person name="Young S.K."/>
            <person name="Wortman J."/>
            <person name="Nusbaum C."/>
            <person name="Birren B."/>
        </authorList>
    </citation>
    <scope>NUCLEOTIDE SEQUENCE [LARGE SCALE GENOMIC DNA]</scope>
    <source>
        <strain evidence="3 4">CBS 650.93</strain>
    </source>
</reference>
<dbReference type="Proteomes" id="UP000053617">
    <property type="component" value="Unassembled WGS sequence"/>
</dbReference>
<dbReference type="SUPFAM" id="SSF48452">
    <property type="entry name" value="TPR-like"/>
    <property type="match status" value="1"/>
</dbReference>
<dbReference type="GeneID" id="25296387"/>
<protein>
    <recommendedName>
        <fullName evidence="2">Clr5 domain-containing protein</fullName>
    </recommendedName>
</protein>
<dbReference type="HOGENOM" id="CLU_024800_0_0_1"/>
<evidence type="ECO:0000313" key="3">
    <source>
        <dbReference type="EMBL" id="KIX02375.1"/>
    </source>
</evidence>
<evidence type="ECO:0000313" key="4">
    <source>
        <dbReference type="Proteomes" id="UP000053617"/>
    </source>
</evidence>
<name>A0A0D2J0G1_9EURO</name>
<evidence type="ECO:0000256" key="1">
    <source>
        <dbReference type="SAM" id="MobiDB-lite"/>
    </source>
</evidence>
<dbReference type="AlphaFoldDB" id="A0A0D2J0G1"/>
<keyword evidence="4" id="KW-1185">Reference proteome</keyword>
<gene>
    <name evidence="3" type="ORF">Z518_08316</name>
</gene>
<dbReference type="InterPro" id="IPR025676">
    <property type="entry name" value="Clr5_dom"/>
</dbReference>
<dbReference type="Gene3D" id="1.25.40.10">
    <property type="entry name" value="Tetratricopeptide repeat domain"/>
    <property type="match status" value="1"/>
</dbReference>
<evidence type="ECO:0000259" key="2">
    <source>
        <dbReference type="Pfam" id="PF14420"/>
    </source>
</evidence>
<dbReference type="InterPro" id="IPR011990">
    <property type="entry name" value="TPR-like_helical_dom_sf"/>
</dbReference>
<dbReference type="EMBL" id="KN847480">
    <property type="protein sequence ID" value="KIX02375.1"/>
    <property type="molecule type" value="Genomic_DNA"/>
</dbReference>
<organism evidence="3 4">
    <name type="scientific">Rhinocladiella mackenziei CBS 650.93</name>
    <dbReference type="NCBI Taxonomy" id="1442369"/>
    <lineage>
        <taxon>Eukaryota</taxon>
        <taxon>Fungi</taxon>
        <taxon>Dikarya</taxon>
        <taxon>Ascomycota</taxon>
        <taxon>Pezizomycotina</taxon>
        <taxon>Eurotiomycetes</taxon>
        <taxon>Chaetothyriomycetidae</taxon>
        <taxon>Chaetothyriales</taxon>
        <taxon>Herpotrichiellaceae</taxon>
        <taxon>Rhinocladiella</taxon>
    </lineage>
</organism>
<feature type="region of interest" description="Disordered" evidence="1">
    <location>
        <begin position="1"/>
        <end position="28"/>
    </location>
</feature>
<sequence length="719" mass="81334">MVRGQTRPSRRSSLVAGPRSSTPSKEEWETRKATIRQLYLSENKTCKAIKGFLNAEGFNVTSRQIKNKLNDWKFERKKTPAEHYLAMLTVANFLVRRGIDIVFDVPKRDERQDYTVQKVKKECDRIKKKKNACDRVLFVLPPLGEARNILRTADIRWKQRYPAIQIGARAHLQPRRPRSSPQHRYPSGQGFPDGAGSLADDGDLSSPNGSVETILGTRSHHSSPVNTIFVPVASSNDPLFVKLTPPDSSMKFSSVHTPNFLGSSSGPSLMTSPTLSSSPSHGSVLTISGLSISSFDYITDFLNSADAAGQENAASLAWDSAGTDMCTTAQNHPVCNQCSWPRRHVDFGFVDEIRYLSSRSAADEQREDPSWSFFSHISSPEITDIGVLKMSASRWIGPYYSQCFVTPIHMAALERSKSLSMEALKCCLCQDNPYIFPGLSFMVLMLGDSGRMAELAAFLDASCTVIDGHQQMRGSFTYASPFHYTLAWAIGDECGMDCYGENFDRSLAQISQIWDKFHPHYLVTAYFSAWHHIHKHKYSEAIPLLKECLPISERVMGRHDLLTINCLVILARAYADEGHLPLAVALLRRAMDPLDKSQEPRIERFRLMVLCRLGQFEAEMGQNGNAEEKFWKVLQGRSFACGLETGDTWSAVYRLCDIFSRTNRDQQAKDLMNYMEKRLNWERDQAWYAQNKRTPPTPPWWWPFSAEDKTTTDSFFRFS</sequence>
<proteinExistence type="predicted"/>
<dbReference type="Pfam" id="PF13424">
    <property type="entry name" value="TPR_12"/>
    <property type="match status" value="1"/>
</dbReference>
<dbReference type="VEuPathDB" id="FungiDB:Z518_08316"/>
<dbReference type="RefSeq" id="XP_013269511.1">
    <property type="nucleotide sequence ID" value="XM_013414057.1"/>
</dbReference>
<accession>A0A0D2J0G1</accession>
<feature type="domain" description="Clr5" evidence="2">
    <location>
        <begin position="24"/>
        <end position="75"/>
    </location>
</feature>